<protein>
    <submittedName>
        <fullName evidence="1">(spotted green pufferfish) hypothetical protein</fullName>
    </submittedName>
</protein>
<reference evidence="1" key="2">
    <citation type="submission" date="2004-02" db="EMBL/GenBank/DDBJ databases">
        <authorList>
            <consortium name="Genoscope"/>
            <consortium name="Whitehead Institute Centre for Genome Research"/>
        </authorList>
    </citation>
    <scope>NUCLEOTIDE SEQUENCE</scope>
</reference>
<reference evidence="1" key="1">
    <citation type="journal article" date="2004" name="Nature">
        <title>Genome duplication in the teleost fish Tetraodon nigroviridis reveals the early vertebrate proto-karyotype.</title>
        <authorList>
            <person name="Jaillon O."/>
            <person name="Aury J.-M."/>
            <person name="Brunet F."/>
            <person name="Petit J.-L."/>
            <person name="Stange-Thomann N."/>
            <person name="Mauceli E."/>
            <person name="Bouneau L."/>
            <person name="Fischer C."/>
            <person name="Ozouf-Costaz C."/>
            <person name="Bernot A."/>
            <person name="Nicaud S."/>
            <person name="Jaffe D."/>
            <person name="Fisher S."/>
            <person name="Lutfalla G."/>
            <person name="Dossat C."/>
            <person name="Segurens B."/>
            <person name="Dasilva C."/>
            <person name="Salanoubat M."/>
            <person name="Levy M."/>
            <person name="Boudet N."/>
            <person name="Castellano S."/>
            <person name="Anthouard V."/>
            <person name="Jubin C."/>
            <person name="Castelli V."/>
            <person name="Katinka M."/>
            <person name="Vacherie B."/>
            <person name="Biemont C."/>
            <person name="Skalli Z."/>
            <person name="Cattolico L."/>
            <person name="Poulain J."/>
            <person name="De Berardinis V."/>
            <person name="Cruaud C."/>
            <person name="Duprat S."/>
            <person name="Brottier P."/>
            <person name="Coutanceau J.-P."/>
            <person name="Gouzy J."/>
            <person name="Parra G."/>
            <person name="Lardier G."/>
            <person name="Chapple C."/>
            <person name="McKernan K.J."/>
            <person name="McEwan P."/>
            <person name="Bosak S."/>
            <person name="Kellis M."/>
            <person name="Volff J.-N."/>
            <person name="Guigo R."/>
            <person name="Zody M.C."/>
            <person name="Mesirov J."/>
            <person name="Lindblad-Toh K."/>
            <person name="Birren B."/>
            <person name="Nusbaum C."/>
            <person name="Kahn D."/>
            <person name="Robinson-Rechavi M."/>
            <person name="Laudet V."/>
            <person name="Schachter V."/>
            <person name="Quetier F."/>
            <person name="Saurin W."/>
            <person name="Scarpelli C."/>
            <person name="Wincker P."/>
            <person name="Lander E.S."/>
            <person name="Weissenbach J."/>
            <person name="Roest Crollius H."/>
        </authorList>
    </citation>
    <scope>NUCLEOTIDE SEQUENCE [LARGE SCALE GENOMIC DNA]</scope>
</reference>
<evidence type="ECO:0000313" key="1">
    <source>
        <dbReference type="EMBL" id="CAF96728.1"/>
    </source>
</evidence>
<dbReference type="AlphaFoldDB" id="Q4SRK4"/>
<gene>
    <name evidence="1" type="ORF">GSTENG00013876001</name>
</gene>
<proteinExistence type="predicted"/>
<name>Q4SRK4_TETNG</name>
<accession>Q4SRK4</accession>
<dbReference type="KEGG" id="tng:GSTEN00013876G001"/>
<organism evidence="1">
    <name type="scientific">Tetraodon nigroviridis</name>
    <name type="common">Spotted green pufferfish</name>
    <name type="synonym">Chelonodon nigroviridis</name>
    <dbReference type="NCBI Taxonomy" id="99883"/>
    <lineage>
        <taxon>Eukaryota</taxon>
        <taxon>Metazoa</taxon>
        <taxon>Chordata</taxon>
        <taxon>Craniata</taxon>
        <taxon>Vertebrata</taxon>
        <taxon>Euteleostomi</taxon>
        <taxon>Actinopterygii</taxon>
        <taxon>Neopterygii</taxon>
        <taxon>Teleostei</taxon>
        <taxon>Neoteleostei</taxon>
        <taxon>Acanthomorphata</taxon>
        <taxon>Eupercaria</taxon>
        <taxon>Tetraodontiformes</taxon>
        <taxon>Tetradontoidea</taxon>
        <taxon>Tetraodontidae</taxon>
        <taxon>Tetraodon</taxon>
    </lineage>
</organism>
<comment type="caution">
    <text evidence="1">The sequence shown here is derived from an EMBL/GenBank/DDBJ whole genome shotgun (WGS) entry which is preliminary data.</text>
</comment>
<sequence>MTSLYQMTHHRVHKREIFGLRVCGTVKHITIQALSKALELMWYKHPPPSVESLEQPIQQHRHARKRLLVNVTCQGSKAPPSIAAATGLCGTEPLPRRKRVKRFQVLRPPGVTRDNPCARSDSCAAQVLLSQVKSPGGRGVKPGGCPEQDGMMDIPSVCIFYGQMSTEVGCAISSGHKLKLNTLIL</sequence>
<dbReference type="EMBL" id="CAAE01014525">
    <property type="protein sequence ID" value="CAF96728.1"/>
    <property type="molecule type" value="Genomic_DNA"/>
</dbReference>